<evidence type="ECO:0000313" key="1">
    <source>
        <dbReference type="EMBL" id="KAL2609505.1"/>
    </source>
</evidence>
<reference evidence="1 2" key="1">
    <citation type="submission" date="2024-09" db="EMBL/GenBank/DDBJ databases">
        <title>Chromosome-scale assembly of Riccia fluitans.</title>
        <authorList>
            <person name="Paukszto L."/>
            <person name="Sawicki J."/>
            <person name="Karawczyk K."/>
            <person name="Piernik-Szablinska J."/>
            <person name="Szczecinska M."/>
            <person name="Mazdziarz M."/>
        </authorList>
    </citation>
    <scope>NUCLEOTIDE SEQUENCE [LARGE SCALE GENOMIC DNA]</scope>
    <source>
        <strain evidence="1">Rf_01</strain>
        <tissue evidence="1">Aerial parts of the thallus</tissue>
    </source>
</reference>
<dbReference type="EMBL" id="JBHFFA010000008">
    <property type="protein sequence ID" value="KAL2609505.1"/>
    <property type="molecule type" value="Genomic_DNA"/>
</dbReference>
<comment type="caution">
    <text evidence="1">The sequence shown here is derived from an EMBL/GenBank/DDBJ whole genome shotgun (WGS) entry which is preliminary data.</text>
</comment>
<accession>A0ABD1XL47</accession>
<gene>
    <name evidence="1" type="ORF">R1flu_028078</name>
</gene>
<protein>
    <submittedName>
        <fullName evidence="1">Uncharacterized protein</fullName>
    </submittedName>
</protein>
<name>A0ABD1XL47_9MARC</name>
<dbReference type="AlphaFoldDB" id="A0ABD1XL47"/>
<organism evidence="1 2">
    <name type="scientific">Riccia fluitans</name>
    <dbReference type="NCBI Taxonomy" id="41844"/>
    <lineage>
        <taxon>Eukaryota</taxon>
        <taxon>Viridiplantae</taxon>
        <taxon>Streptophyta</taxon>
        <taxon>Embryophyta</taxon>
        <taxon>Marchantiophyta</taxon>
        <taxon>Marchantiopsida</taxon>
        <taxon>Marchantiidae</taxon>
        <taxon>Marchantiales</taxon>
        <taxon>Ricciaceae</taxon>
        <taxon>Riccia</taxon>
    </lineage>
</organism>
<dbReference type="Proteomes" id="UP001605036">
    <property type="component" value="Unassembled WGS sequence"/>
</dbReference>
<keyword evidence="2" id="KW-1185">Reference proteome</keyword>
<sequence>MLLVDWIREAFLGRSGVSLNCNVALSTGKLDLYSRAKGRGKNRVRKSEPGAWTSVDCEQIGVISCCCVFALDRVVNQ</sequence>
<evidence type="ECO:0000313" key="2">
    <source>
        <dbReference type="Proteomes" id="UP001605036"/>
    </source>
</evidence>
<proteinExistence type="predicted"/>